<dbReference type="GO" id="GO:0009228">
    <property type="term" value="P:thiamine biosynthetic process"/>
    <property type="evidence" value="ECO:0007669"/>
    <property type="project" value="UniProtKB-KW"/>
</dbReference>
<evidence type="ECO:0000313" key="4">
    <source>
        <dbReference type="EMBL" id="TNJ39375.1"/>
    </source>
</evidence>
<dbReference type="Proteomes" id="UP000308271">
    <property type="component" value="Unassembled WGS sequence"/>
</dbReference>
<dbReference type="PANTHER" id="PTHR20857:SF15">
    <property type="entry name" value="THIAMINE-PHOSPHATE SYNTHASE"/>
    <property type="match status" value="1"/>
</dbReference>
<reference evidence="4 5" key="1">
    <citation type="submission" date="2019-05" db="EMBL/GenBank/DDBJ databases">
        <title>Draft Whole-Genome sequence of the green sulfur bacterium Chlorobaculum thiosulfatiphilum DSM 249.</title>
        <authorList>
            <person name="Meyer T.E."/>
            <person name="Kyndt J.A."/>
        </authorList>
    </citation>
    <scope>NUCLEOTIDE SEQUENCE [LARGE SCALE GENOMIC DNA]</scope>
    <source>
        <strain evidence="4 5">DSM 249</strain>
    </source>
</reference>
<dbReference type="InterPro" id="IPR013785">
    <property type="entry name" value="Aldolase_TIM"/>
</dbReference>
<dbReference type="InterPro" id="IPR036206">
    <property type="entry name" value="ThiamineP_synth_sf"/>
</dbReference>
<sequence>MTGKRPSLPRLMIVSSGGEHLAHRGLALKQAQALARSAPVLFQLREKGLDAASIWQLSLQIAPILKEAGSILALNERFDLALATGAGGVHLPESSCPADAVRKAARGLLAGQSVHSETAALQASSAGLDYLLFGPVFHTPSKEPFGPPQGLERLREICAKVRIPVFAVGGVTPEKALACLECGAWGVAALTPFLDAEAMPETINRFFAFIPS</sequence>
<dbReference type="GO" id="GO:0005737">
    <property type="term" value="C:cytoplasm"/>
    <property type="evidence" value="ECO:0007669"/>
    <property type="project" value="TreeGrafter"/>
</dbReference>
<comment type="caution">
    <text evidence="4">The sequence shown here is derived from an EMBL/GenBank/DDBJ whole genome shotgun (WGS) entry which is preliminary data.</text>
</comment>
<dbReference type="InterPro" id="IPR022998">
    <property type="entry name" value="ThiamineP_synth_TenI"/>
</dbReference>
<evidence type="ECO:0000256" key="2">
    <source>
        <dbReference type="ARBA" id="ARBA00022977"/>
    </source>
</evidence>
<feature type="domain" description="Thiamine phosphate synthase/TenI" evidence="3">
    <location>
        <begin position="25"/>
        <end position="190"/>
    </location>
</feature>
<dbReference type="GO" id="GO:0004789">
    <property type="term" value="F:thiamine-phosphate diphosphorylase activity"/>
    <property type="evidence" value="ECO:0007669"/>
    <property type="project" value="TreeGrafter"/>
</dbReference>
<dbReference type="EMBL" id="VDCH01000006">
    <property type="protein sequence ID" value="TNJ39375.1"/>
    <property type="molecule type" value="Genomic_DNA"/>
</dbReference>
<evidence type="ECO:0000256" key="1">
    <source>
        <dbReference type="ARBA" id="ARBA00004948"/>
    </source>
</evidence>
<dbReference type="Gene3D" id="3.20.20.70">
    <property type="entry name" value="Aldolase class I"/>
    <property type="match status" value="1"/>
</dbReference>
<evidence type="ECO:0000313" key="5">
    <source>
        <dbReference type="Proteomes" id="UP000308271"/>
    </source>
</evidence>
<name>A0A5C4S7U1_CHLTI</name>
<gene>
    <name evidence="4" type="ORF">FGF66_04510</name>
</gene>
<evidence type="ECO:0000259" key="3">
    <source>
        <dbReference type="Pfam" id="PF02581"/>
    </source>
</evidence>
<protein>
    <submittedName>
        <fullName evidence="4">Thiamine phosphate synthase</fullName>
    </submittedName>
</protein>
<dbReference type="OrthoDB" id="194683at2"/>
<accession>A0A5C4S7U1</accession>
<dbReference type="Pfam" id="PF02581">
    <property type="entry name" value="TMP-TENI"/>
    <property type="match status" value="1"/>
</dbReference>
<proteinExistence type="predicted"/>
<dbReference type="CDD" id="cd00564">
    <property type="entry name" value="TMP_TenI"/>
    <property type="match status" value="1"/>
</dbReference>
<dbReference type="SUPFAM" id="SSF51391">
    <property type="entry name" value="Thiamin phosphate synthase"/>
    <property type="match status" value="1"/>
</dbReference>
<keyword evidence="2" id="KW-0784">Thiamine biosynthesis</keyword>
<organism evidence="4 5">
    <name type="scientific">Chlorobaculum thiosulfatiphilum</name>
    <name type="common">Chlorobium limicola f.sp. thiosulfatophilum</name>
    <dbReference type="NCBI Taxonomy" id="115852"/>
    <lineage>
        <taxon>Bacteria</taxon>
        <taxon>Pseudomonadati</taxon>
        <taxon>Chlorobiota</taxon>
        <taxon>Chlorobiia</taxon>
        <taxon>Chlorobiales</taxon>
        <taxon>Chlorobiaceae</taxon>
        <taxon>Chlorobaculum</taxon>
    </lineage>
</organism>
<dbReference type="PANTHER" id="PTHR20857">
    <property type="entry name" value="THIAMINE-PHOSPHATE PYROPHOSPHORYLASE"/>
    <property type="match status" value="1"/>
</dbReference>
<dbReference type="AlphaFoldDB" id="A0A5C4S7U1"/>
<dbReference type="RefSeq" id="WP_139456504.1">
    <property type="nucleotide sequence ID" value="NZ_VDCH01000006.1"/>
</dbReference>
<keyword evidence="5" id="KW-1185">Reference proteome</keyword>
<comment type="pathway">
    <text evidence="1">Cofactor biosynthesis; thiamine diphosphate biosynthesis.</text>
</comment>